<comment type="caution">
    <text evidence="3">The sequence shown here is derived from an EMBL/GenBank/DDBJ whole genome shotgun (WGS) entry which is preliminary data.</text>
</comment>
<dbReference type="RefSeq" id="WP_378208168.1">
    <property type="nucleotide sequence ID" value="NZ_JBHMBK010000085.1"/>
</dbReference>
<name>A0ABV5UIW1_9PSEU</name>
<dbReference type="Proteomes" id="UP001589535">
    <property type="component" value="Unassembled WGS sequence"/>
</dbReference>
<evidence type="ECO:0000313" key="3">
    <source>
        <dbReference type="EMBL" id="MFB9691343.1"/>
    </source>
</evidence>
<dbReference type="Gene3D" id="1.10.530.10">
    <property type="match status" value="1"/>
</dbReference>
<evidence type="ECO:0000256" key="1">
    <source>
        <dbReference type="SAM" id="MobiDB-lite"/>
    </source>
</evidence>
<organism evidence="3 4">
    <name type="scientific">Amycolatopsis plumensis</name>
    <dbReference type="NCBI Taxonomy" id="236508"/>
    <lineage>
        <taxon>Bacteria</taxon>
        <taxon>Bacillati</taxon>
        <taxon>Actinomycetota</taxon>
        <taxon>Actinomycetes</taxon>
        <taxon>Pseudonocardiales</taxon>
        <taxon>Pseudonocardiaceae</taxon>
        <taxon>Amycolatopsis</taxon>
    </lineage>
</organism>
<dbReference type="InterPro" id="IPR023346">
    <property type="entry name" value="Lysozyme-like_dom_sf"/>
</dbReference>
<evidence type="ECO:0000259" key="2">
    <source>
        <dbReference type="Pfam" id="PF01464"/>
    </source>
</evidence>
<feature type="region of interest" description="Disordered" evidence="1">
    <location>
        <begin position="77"/>
        <end position="104"/>
    </location>
</feature>
<keyword evidence="4" id="KW-1185">Reference proteome</keyword>
<gene>
    <name evidence="3" type="ORF">ACFFTO_44845</name>
</gene>
<feature type="compositionally biased region" description="Low complexity" evidence="1">
    <location>
        <begin position="77"/>
        <end position="97"/>
    </location>
</feature>
<accession>A0ABV5UIW1</accession>
<feature type="domain" description="Transglycosylase SLT" evidence="2">
    <location>
        <begin position="112"/>
        <end position="230"/>
    </location>
</feature>
<sequence>MRRDGANIDSADPRTRIVFSDDKGIARPGGTAGDAATVDLCHGGDDEDGWGGRMHRAAWIALGVVVLVLAGCGTDAGGPAATPTTAPRASAPVSTPAGNQSQDPARFAAQVRARAAEAGVSPRLLMAILYNESYKPHDPELEREWQKLKPDAAFGVANMHRATFDQTKRRRGFTARSWQELPDDPDLAIQAAAWYLHDLAAQLPAKRSSDLGTEELLALGYNAGPGNMKAFARGTRPGTQAQSYLDTLRGNWAKADAALGHP</sequence>
<dbReference type="Pfam" id="PF01464">
    <property type="entry name" value="SLT"/>
    <property type="match status" value="1"/>
</dbReference>
<protein>
    <submittedName>
        <fullName evidence="3">Transglycosylase SLT domain-containing protein</fullName>
    </submittedName>
</protein>
<reference evidence="3 4" key="1">
    <citation type="submission" date="2024-09" db="EMBL/GenBank/DDBJ databases">
        <authorList>
            <person name="Sun Q."/>
            <person name="Mori K."/>
        </authorList>
    </citation>
    <scope>NUCLEOTIDE SEQUENCE [LARGE SCALE GENOMIC DNA]</scope>
    <source>
        <strain evidence="3 4">JCM 13852</strain>
    </source>
</reference>
<evidence type="ECO:0000313" key="4">
    <source>
        <dbReference type="Proteomes" id="UP001589535"/>
    </source>
</evidence>
<proteinExistence type="predicted"/>
<dbReference type="InterPro" id="IPR008258">
    <property type="entry name" value="Transglycosylase_SLT_dom_1"/>
</dbReference>
<dbReference type="SUPFAM" id="SSF53955">
    <property type="entry name" value="Lysozyme-like"/>
    <property type="match status" value="1"/>
</dbReference>
<dbReference type="EMBL" id="JBHMBK010000085">
    <property type="protein sequence ID" value="MFB9691343.1"/>
    <property type="molecule type" value="Genomic_DNA"/>
</dbReference>